<feature type="transmembrane region" description="Helical" evidence="1">
    <location>
        <begin position="1295"/>
        <end position="1313"/>
    </location>
</feature>
<feature type="transmembrane region" description="Helical" evidence="1">
    <location>
        <begin position="1150"/>
        <end position="1175"/>
    </location>
</feature>
<evidence type="ECO:0008006" key="4">
    <source>
        <dbReference type="Google" id="ProtNLM"/>
    </source>
</evidence>
<proteinExistence type="predicted"/>
<feature type="transmembrane region" description="Helical" evidence="1">
    <location>
        <begin position="627"/>
        <end position="647"/>
    </location>
</feature>
<keyword evidence="3" id="KW-1185">Reference proteome</keyword>
<feature type="transmembrane region" description="Helical" evidence="1">
    <location>
        <begin position="724"/>
        <end position="747"/>
    </location>
</feature>
<evidence type="ECO:0000256" key="1">
    <source>
        <dbReference type="SAM" id="Phobius"/>
    </source>
</evidence>
<feature type="transmembrane region" description="Helical" evidence="1">
    <location>
        <begin position="403"/>
        <end position="426"/>
    </location>
</feature>
<evidence type="ECO:0000313" key="2">
    <source>
        <dbReference type="EMBL" id="CAD8111324.1"/>
    </source>
</evidence>
<feature type="transmembrane region" description="Helical" evidence="1">
    <location>
        <begin position="1421"/>
        <end position="1441"/>
    </location>
</feature>
<dbReference type="OrthoDB" id="301971at2759"/>
<feature type="transmembrane region" description="Helical" evidence="1">
    <location>
        <begin position="586"/>
        <end position="606"/>
    </location>
</feature>
<feature type="transmembrane region" description="Helical" evidence="1">
    <location>
        <begin position="438"/>
        <end position="456"/>
    </location>
</feature>
<feature type="transmembrane region" description="Helical" evidence="1">
    <location>
        <begin position="342"/>
        <end position="361"/>
    </location>
</feature>
<sequence>MQQAQKMIENQALDQENQDLSHQINKIYTINKKEYHYVGPQNEEIRILLNILDIYQENGKKNEKNDQSGNLKICISRSRNVLEKILFQYEKDFENFCRPFKLQIEFHTYDLIIIFFYIIIWIIALLQSLNLSNNDTIKSNEFRSDISQNLPQYLSLLTFFSLLFQNIQMVSLWIILFILLILIPLLIQLTYDQSTNYQLIGFCIVSYLIFIISLINKGITTYLTRIYNELIAAIYKCGFCLFVMYLFLFQIIITILNEFDQIDTLIEEIINLTAPSVFIIIFAFSIVIYQELCKLSPIQIEMDLKLLANIKQSDQLIRNSILQIVDELFDNTRRKLNLQKTVPILIFVSYSILEIYCFVSTLYELNKGDQELALTFFSFFLMIPLFLFLISHMTNSGYHPQNLYLYGTLFYVVFLGFICLMCLSYLKDIDHFKQVSKIIGMFPLFINLAWSMIGYFKSEKKDYQMFTYGIVLIGFAFPLGFLNVLSDVDQLNYSALQIFFWIFISLGLIPVIIIMIYHISIIVLYLYDSIKLFKLQDFSTAFKCIDLNNYAQLFNQLIFTIGFYAVCYYVWNEPQSNQSNIKKGVLQGLLVILIALFVLINKALILDKINVLTSQESEEYFNSCLNYIIYLIIFMFFIVLPIALTISNKTLSYALLINAICLPFVGIYYYNLIMFKKYLLYEKYQKFIIPLIIIQAWIFFIGPFGVIAPILAINFESQTKEFSIFVQIFTTYLILIIIFFINIRAILKSLILNKEEQEMKKKKILKEIIQNLFQYGVYSDEETCSLIYFKYLNMQKQNLLENLIEGDPVNISVYNKDEQENDRQFFQKKLISKLDYESIQMANQNQVITSLSYWDRFLYFVKQILFCQCGKYQLEQDKLKQRYYMNLLRIKAVQKSLEISQSELIKVETDQFFKAIVNSLQNKVEEFWLKFHKYFEKDLSIVLDILNLKRNDFILSKFQSFSLNQNNGFTLSVEDFAILIFNSLCLQAQSKEFYPTLQKYAKNLYPKLKVHKPDFIQTTIQTKLNHPFNQKIKQIPYRLELIKDNEIEEIKVQQDNAIESIDQISSKLKFWKFCYSIHKCIWITPKKFLEQLKNKLLISSLQPQILNETIQFKDTPQWKQLAQEIIDIIEIQSNKFDQALKNQEQQEIKFYISIPNILQFLIKLFEMIALSFLAFDEKVGWFGESQYDFNLQIVEQSNSTDYIALLIIALILSFLYILLGFSVSQQIENNTYGLDENHQIVSFPQIKYFINKALQIISGQFIFIMKIYIDAFICDYSEYPYMLIRKKDLQCYEDLHFIVILLSIFGCIIYYPLQAYLLPIFQYNDYSLDLKYKSNYVVIFTQAKLLILGLSTVFRNVQEQAYQYQMAFVSFLLILLFIFQYKTQPCFVKWFNKIDQCLLSIVFSIYFGGFIMMYFKIFYVGWIIILAISFPAVGYMFVVIVQNFNNILRKNNNNFNQIHNQENQN</sequence>
<comment type="caution">
    <text evidence="2">The sequence shown here is derived from an EMBL/GenBank/DDBJ whole genome shotgun (WGS) entry which is preliminary data.</text>
</comment>
<accession>A0A8S1Q8F4</accession>
<feature type="transmembrane region" description="Helical" evidence="1">
    <location>
        <begin position="687"/>
        <end position="712"/>
    </location>
</feature>
<feature type="transmembrane region" description="Helical" evidence="1">
    <location>
        <begin position="197"/>
        <end position="216"/>
    </location>
</feature>
<gene>
    <name evidence="2" type="ORF">PSON_ATCC_30995.1.T0980008</name>
</gene>
<dbReference type="Proteomes" id="UP000692954">
    <property type="component" value="Unassembled WGS sequence"/>
</dbReference>
<dbReference type="EMBL" id="CAJJDN010000098">
    <property type="protein sequence ID" value="CAD8111324.1"/>
    <property type="molecule type" value="Genomic_DNA"/>
</dbReference>
<name>A0A8S1Q8F4_9CILI</name>
<evidence type="ECO:0000313" key="3">
    <source>
        <dbReference type="Proteomes" id="UP000692954"/>
    </source>
</evidence>
<reference evidence="2" key="1">
    <citation type="submission" date="2021-01" db="EMBL/GenBank/DDBJ databases">
        <authorList>
            <consortium name="Genoscope - CEA"/>
            <person name="William W."/>
        </authorList>
    </citation>
    <scope>NUCLEOTIDE SEQUENCE</scope>
</reference>
<feature type="transmembrane region" description="Helical" evidence="1">
    <location>
        <begin position="498"/>
        <end position="527"/>
    </location>
</feature>
<feature type="transmembrane region" description="Helical" evidence="1">
    <location>
        <begin position="269"/>
        <end position="289"/>
    </location>
</feature>
<organism evidence="2 3">
    <name type="scientific">Paramecium sonneborni</name>
    <dbReference type="NCBI Taxonomy" id="65129"/>
    <lineage>
        <taxon>Eukaryota</taxon>
        <taxon>Sar</taxon>
        <taxon>Alveolata</taxon>
        <taxon>Ciliophora</taxon>
        <taxon>Intramacronucleata</taxon>
        <taxon>Oligohymenophorea</taxon>
        <taxon>Peniculida</taxon>
        <taxon>Parameciidae</taxon>
        <taxon>Paramecium</taxon>
    </lineage>
</organism>
<feature type="transmembrane region" description="Helical" evidence="1">
    <location>
        <begin position="373"/>
        <end position="391"/>
    </location>
</feature>
<feature type="transmembrane region" description="Helical" evidence="1">
    <location>
        <begin position="1361"/>
        <end position="1381"/>
    </location>
</feature>
<feature type="transmembrane region" description="Helical" evidence="1">
    <location>
        <begin position="1202"/>
        <end position="1221"/>
    </location>
</feature>
<feature type="transmembrane region" description="Helical" evidence="1">
    <location>
        <begin position="237"/>
        <end position="257"/>
    </location>
</feature>
<keyword evidence="1" id="KW-0812">Transmembrane</keyword>
<feature type="transmembrane region" description="Helical" evidence="1">
    <location>
        <begin position="468"/>
        <end position="486"/>
    </location>
</feature>
<feature type="transmembrane region" description="Helical" evidence="1">
    <location>
        <begin position="553"/>
        <end position="571"/>
    </location>
</feature>
<feature type="transmembrane region" description="Helical" evidence="1">
    <location>
        <begin position="146"/>
        <end position="164"/>
    </location>
</feature>
<keyword evidence="1" id="KW-1133">Transmembrane helix</keyword>
<feature type="transmembrane region" description="Helical" evidence="1">
    <location>
        <begin position="108"/>
        <end position="126"/>
    </location>
</feature>
<keyword evidence="1" id="KW-0472">Membrane</keyword>
<feature type="transmembrane region" description="Helical" evidence="1">
    <location>
        <begin position="1397"/>
        <end position="1415"/>
    </location>
</feature>
<feature type="transmembrane region" description="Helical" evidence="1">
    <location>
        <begin position="171"/>
        <end position="191"/>
    </location>
</feature>
<feature type="transmembrane region" description="Helical" evidence="1">
    <location>
        <begin position="653"/>
        <end position="675"/>
    </location>
</feature>
<protein>
    <recommendedName>
        <fullName evidence="4">Transmembrane protein</fullName>
    </recommendedName>
</protein>